<proteinExistence type="predicted"/>
<gene>
    <name evidence="2" type="ORF">S01H1_62391</name>
</gene>
<evidence type="ECO:0000259" key="1">
    <source>
        <dbReference type="Pfam" id="PF01841"/>
    </source>
</evidence>
<dbReference type="InterPro" id="IPR038765">
    <property type="entry name" value="Papain-like_cys_pep_sf"/>
</dbReference>
<dbReference type="Pfam" id="PF01841">
    <property type="entry name" value="Transglut_core"/>
    <property type="match status" value="1"/>
</dbReference>
<dbReference type="InterPro" id="IPR002931">
    <property type="entry name" value="Transglutaminase-like"/>
</dbReference>
<dbReference type="PANTHER" id="PTHR42736:SF1">
    <property type="entry name" value="PROTEIN-GLUTAMINE GAMMA-GLUTAMYLTRANSFERASE"/>
    <property type="match status" value="1"/>
</dbReference>
<feature type="domain" description="Transglutaminase-like" evidence="1">
    <location>
        <begin position="153"/>
        <end position="252"/>
    </location>
</feature>
<reference evidence="2" key="1">
    <citation type="journal article" date="2014" name="Front. Microbiol.">
        <title>High frequency of phylogenetically diverse reductive dehalogenase-homologous genes in deep subseafloor sedimentary metagenomes.</title>
        <authorList>
            <person name="Kawai M."/>
            <person name="Futagami T."/>
            <person name="Toyoda A."/>
            <person name="Takaki Y."/>
            <person name="Nishi S."/>
            <person name="Hori S."/>
            <person name="Arai W."/>
            <person name="Tsubouchi T."/>
            <person name="Morono Y."/>
            <person name="Uchiyama I."/>
            <person name="Ito T."/>
            <person name="Fujiyama A."/>
            <person name="Inagaki F."/>
            <person name="Takami H."/>
        </authorList>
    </citation>
    <scope>NUCLEOTIDE SEQUENCE</scope>
    <source>
        <strain evidence="2">Expedition CK06-06</strain>
    </source>
</reference>
<feature type="non-terminal residue" evidence="2">
    <location>
        <position position="253"/>
    </location>
</feature>
<dbReference type="InterPro" id="IPR052901">
    <property type="entry name" value="Bact_TGase-like"/>
</dbReference>
<protein>
    <recommendedName>
        <fullName evidence="1">Transglutaminase-like domain-containing protein</fullName>
    </recommendedName>
</protein>
<dbReference type="EMBL" id="BARS01040974">
    <property type="protein sequence ID" value="GAG40977.1"/>
    <property type="molecule type" value="Genomic_DNA"/>
</dbReference>
<dbReference type="SUPFAM" id="SSF54001">
    <property type="entry name" value="Cysteine proteinases"/>
    <property type="match status" value="1"/>
</dbReference>
<dbReference type="Gene3D" id="3.10.620.30">
    <property type="match status" value="1"/>
</dbReference>
<organism evidence="2">
    <name type="scientific">marine sediment metagenome</name>
    <dbReference type="NCBI Taxonomy" id="412755"/>
    <lineage>
        <taxon>unclassified sequences</taxon>
        <taxon>metagenomes</taxon>
        <taxon>ecological metagenomes</taxon>
    </lineage>
</organism>
<dbReference type="PANTHER" id="PTHR42736">
    <property type="entry name" value="PROTEIN-GLUTAMINE GAMMA-GLUTAMYLTRANSFERASE"/>
    <property type="match status" value="1"/>
</dbReference>
<sequence>LQLPAECGPCSENTPLFSVYGETGTAYLRNMVGEEYDGTWSMVEALPTTYEGEILQPSVSGYSECSTYGFQVSPLQEMGGFIPSALYTRKLDIEWPLESYDDHQIYFSPRTFESPYSVYYNRYKYTEGTLNSATPILNQRYLSIPWQLLDNLRSLAESIIQDYDTPFEKLKALEAYLKENYEYDENYNLSPSDIDPVEWFLFHEQRGVCANFNSAFVLLARSVGLPARLVGGYLIDPVSESQTVGAKQRHAYA</sequence>
<evidence type="ECO:0000313" key="2">
    <source>
        <dbReference type="EMBL" id="GAG40977.1"/>
    </source>
</evidence>
<accession>X0Y0V9</accession>
<feature type="non-terminal residue" evidence="2">
    <location>
        <position position="1"/>
    </location>
</feature>
<comment type="caution">
    <text evidence="2">The sequence shown here is derived from an EMBL/GenBank/DDBJ whole genome shotgun (WGS) entry which is preliminary data.</text>
</comment>
<dbReference type="AlphaFoldDB" id="X0Y0V9"/>
<name>X0Y0V9_9ZZZZ</name>